<sequence>IFPPLLFPGLQEDVTLKTVFGNWILVAKILQASLHGVTSLHQEPCSGSKTNARKWSFQQVTPGSIAWAAAIFLLSPDTEFPGSGVGKSSTLNYKDLFFQYKKLLIVKWGMKWIKTIVTNINNHVFGGAKSPSTLESAGTEDFSDEINRAMLALNMETDSKE</sequence>
<evidence type="ECO:0000313" key="1">
    <source>
        <dbReference type="EMBL" id="KAG1800595.1"/>
    </source>
</evidence>
<dbReference type="AlphaFoldDB" id="A0A9P7J3A0"/>
<dbReference type="Proteomes" id="UP000807769">
    <property type="component" value="Unassembled WGS sequence"/>
</dbReference>
<feature type="non-terminal residue" evidence="1">
    <location>
        <position position="1"/>
    </location>
</feature>
<name>A0A9P7J3A0_9AGAM</name>
<dbReference type="InterPro" id="IPR046521">
    <property type="entry name" value="DUF6698"/>
</dbReference>
<gene>
    <name evidence="1" type="ORF">BJ212DRAFT_1198703</name>
</gene>
<dbReference type="OrthoDB" id="3231188at2759"/>
<accession>A0A9P7J3A0</accession>
<protein>
    <submittedName>
        <fullName evidence="1">Uncharacterized protein</fullName>
    </submittedName>
</protein>
<evidence type="ECO:0000313" key="2">
    <source>
        <dbReference type="Proteomes" id="UP000807769"/>
    </source>
</evidence>
<keyword evidence="2" id="KW-1185">Reference proteome</keyword>
<proteinExistence type="predicted"/>
<organism evidence="1 2">
    <name type="scientific">Suillus subaureus</name>
    <dbReference type="NCBI Taxonomy" id="48587"/>
    <lineage>
        <taxon>Eukaryota</taxon>
        <taxon>Fungi</taxon>
        <taxon>Dikarya</taxon>
        <taxon>Basidiomycota</taxon>
        <taxon>Agaricomycotina</taxon>
        <taxon>Agaricomycetes</taxon>
        <taxon>Agaricomycetidae</taxon>
        <taxon>Boletales</taxon>
        <taxon>Suillineae</taxon>
        <taxon>Suillaceae</taxon>
        <taxon>Suillus</taxon>
    </lineage>
</organism>
<comment type="caution">
    <text evidence="1">The sequence shown here is derived from an EMBL/GenBank/DDBJ whole genome shotgun (WGS) entry which is preliminary data.</text>
</comment>
<dbReference type="RefSeq" id="XP_041185907.1">
    <property type="nucleotide sequence ID" value="XM_041329038.1"/>
</dbReference>
<dbReference type="GeneID" id="64623055"/>
<reference evidence="1" key="1">
    <citation type="journal article" date="2020" name="New Phytol.">
        <title>Comparative genomics reveals dynamic genome evolution in host specialist ectomycorrhizal fungi.</title>
        <authorList>
            <person name="Lofgren L.A."/>
            <person name="Nguyen N.H."/>
            <person name="Vilgalys R."/>
            <person name="Ruytinx J."/>
            <person name="Liao H.L."/>
            <person name="Branco S."/>
            <person name="Kuo A."/>
            <person name="LaButti K."/>
            <person name="Lipzen A."/>
            <person name="Andreopoulos W."/>
            <person name="Pangilinan J."/>
            <person name="Riley R."/>
            <person name="Hundley H."/>
            <person name="Na H."/>
            <person name="Barry K."/>
            <person name="Grigoriev I.V."/>
            <person name="Stajich J.E."/>
            <person name="Kennedy P.G."/>
        </authorList>
    </citation>
    <scope>NUCLEOTIDE SEQUENCE</scope>
    <source>
        <strain evidence="1">MN1</strain>
    </source>
</reference>
<feature type="non-terminal residue" evidence="1">
    <location>
        <position position="161"/>
    </location>
</feature>
<dbReference type="Pfam" id="PF20414">
    <property type="entry name" value="DUF6698"/>
    <property type="match status" value="1"/>
</dbReference>
<dbReference type="EMBL" id="JABBWG010000111">
    <property type="protein sequence ID" value="KAG1800595.1"/>
    <property type="molecule type" value="Genomic_DNA"/>
</dbReference>